<keyword evidence="3" id="KW-1185">Reference proteome</keyword>
<protein>
    <recommendedName>
        <fullName evidence="4">Secreted protein</fullName>
    </recommendedName>
</protein>
<feature type="signal peptide" evidence="1">
    <location>
        <begin position="1"/>
        <end position="16"/>
    </location>
</feature>
<evidence type="ECO:0008006" key="4">
    <source>
        <dbReference type="Google" id="ProtNLM"/>
    </source>
</evidence>
<organism evidence="2 3">
    <name type="scientific">Immersiella caudata</name>
    <dbReference type="NCBI Taxonomy" id="314043"/>
    <lineage>
        <taxon>Eukaryota</taxon>
        <taxon>Fungi</taxon>
        <taxon>Dikarya</taxon>
        <taxon>Ascomycota</taxon>
        <taxon>Pezizomycotina</taxon>
        <taxon>Sordariomycetes</taxon>
        <taxon>Sordariomycetidae</taxon>
        <taxon>Sordariales</taxon>
        <taxon>Lasiosphaeriaceae</taxon>
        <taxon>Immersiella</taxon>
    </lineage>
</organism>
<name>A0AA39WZA9_9PEZI</name>
<evidence type="ECO:0000313" key="2">
    <source>
        <dbReference type="EMBL" id="KAK0624404.1"/>
    </source>
</evidence>
<dbReference type="PANTHER" id="PTHR38847:SF1">
    <property type="entry name" value="PSEUDOURIDINE SYNTHASE RSUA_RLUA-LIKE DOMAIN-CONTAINING PROTEIN"/>
    <property type="match status" value="1"/>
</dbReference>
<proteinExistence type="predicted"/>
<comment type="caution">
    <text evidence="2">The sequence shown here is derived from an EMBL/GenBank/DDBJ whole genome shotgun (WGS) entry which is preliminary data.</text>
</comment>
<dbReference type="Pfam" id="PF14273">
    <property type="entry name" value="DUF4360"/>
    <property type="match status" value="1"/>
</dbReference>
<dbReference type="PANTHER" id="PTHR38847">
    <property type="match status" value="1"/>
</dbReference>
<dbReference type="InterPro" id="IPR025649">
    <property type="entry name" value="DUF4360"/>
</dbReference>
<feature type="chain" id="PRO_5041231009" description="Secreted protein" evidence="1">
    <location>
        <begin position="17"/>
        <end position="200"/>
    </location>
</feature>
<accession>A0AA39WZA9</accession>
<dbReference type="EMBL" id="JAULSU010000003">
    <property type="protein sequence ID" value="KAK0624404.1"/>
    <property type="molecule type" value="Genomic_DNA"/>
</dbReference>
<gene>
    <name evidence="2" type="ORF">B0T14DRAFT_428143</name>
</gene>
<evidence type="ECO:0000313" key="3">
    <source>
        <dbReference type="Proteomes" id="UP001175000"/>
    </source>
</evidence>
<sequence>MRLLQAIPVLAGLAAAQTVPTGVTVPEISFAGTGCTAATRVGAAVTNPTLIAVPQTVYTARSGVNGTRLVDTRLNCQVLVKVNHPAGWQMSVAKADYYGRVRLPQNSEAVSKTTYYYSGQTRNVSTQYYFDGPFDGAYFRNDRFLTTASNKLWGPCGSQTMLNVNSEVRVGPLGSGISREGYMDMYNLLHDRIIVDWRKC</sequence>
<dbReference type="Proteomes" id="UP001175000">
    <property type="component" value="Unassembled WGS sequence"/>
</dbReference>
<dbReference type="AlphaFoldDB" id="A0AA39WZA9"/>
<reference evidence="2" key="1">
    <citation type="submission" date="2023-06" db="EMBL/GenBank/DDBJ databases">
        <title>Genome-scale phylogeny and comparative genomics of the fungal order Sordariales.</title>
        <authorList>
            <consortium name="Lawrence Berkeley National Laboratory"/>
            <person name="Hensen N."/>
            <person name="Bonometti L."/>
            <person name="Westerberg I."/>
            <person name="Brannstrom I.O."/>
            <person name="Guillou S."/>
            <person name="Cros-Aarteil S."/>
            <person name="Calhoun S."/>
            <person name="Haridas S."/>
            <person name="Kuo A."/>
            <person name="Mondo S."/>
            <person name="Pangilinan J."/>
            <person name="Riley R."/>
            <person name="Labutti K."/>
            <person name="Andreopoulos B."/>
            <person name="Lipzen A."/>
            <person name="Chen C."/>
            <person name="Yanf M."/>
            <person name="Daum C."/>
            <person name="Ng V."/>
            <person name="Clum A."/>
            <person name="Steindorff A."/>
            <person name="Ohm R."/>
            <person name="Martin F."/>
            <person name="Silar P."/>
            <person name="Natvig D."/>
            <person name="Lalanne C."/>
            <person name="Gautier V."/>
            <person name="Ament-Velasquez S.L."/>
            <person name="Kruys A."/>
            <person name="Hutchinson M.I."/>
            <person name="Powell A.J."/>
            <person name="Barry K."/>
            <person name="Miller A.N."/>
            <person name="Grigoriev I.V."/>
            <person name="Debuchy R."/>
            <person name="Gladieux P."/>
            <person name="Thoren M.H."/>
            <person name="Johannesson H."/>
        </authorList>
    </citation>
    <scope>NUCLEOTIDE SEQUENCE</scope>
    <source>
        <strain evidence="2">CBS 606.72</strain>
    </source>
</reference>
<evidence type="ECO:0000256" key="1">
    <source>
        <dbReference type="SAM" id="SignalP"/>
    </source>
</evidence>
<keyword evidence="1" id="KW-0732">Signal</keyword>